<dbReference type="InterPro" id="IPR012951">
    <property type="entry name" value="BBE"/>
</dbReference>
<dbReference type="GO" id="GO:0016491">
    <property type="term" value="F:oxidoreductase activity"/>
    <property type="evidence" value="ECO:0007669"/>
    <property type="project" value="UniProtKB-KW"/>
</dbReference>
<dbReference type="InterPro" id="IPR036318">
    <property type="entry name" value="FAD-bd_PCMH-like_sf"/>
</dbReference>
<dbReference type="PANTHER" id="PTHR13878:SF91">
    <property type="entry name" value="FAD BINDING DOMAIN PROTEIN (AFU_ORTHOLOGUE AFUA_6G12070)-RELATED"/>
    <property type="match status" value="1"/>
</dbReference>
<keyword evidence="3" id="KW-0732">Signal</keyword>
<dbReference type="PROSITE" id="PS51387">
    <property type="entry name" value="FAD_PCMH"/>
    <property type="match status" value="1"/>
</dbReference>
<feature type="domain" description="FAD-binding PCMH-type" evidence="4">
    <location>
        <begin position="133"/>
        <end position="315"/>
    </location>
</feature>
<protein>
    <submittedName>
        <fullName evidence="5">FAD-binding domain-containing protein</fullName>
    </submittedName>
</protein>
<dbReference type="EMBL" id="MU004190">
    <property type="protein sequence ID" value="KAF2494539.1"/>
    <property type="molecule type" value="Genomic_DNA"/>
</dbReference>
<dbReference type="OrthoDB" id="9983560at2759"/>
<evidence type="ECO:0000259" key="4">
    <source>
        <dbReference type="PROSITE" id="PS51387"/>
    </source>
</evidence>
<dbReference type="AlphaFoldDB" id="A0A6A6QQW6"/>
<name>A0A6A6QQW6_9PEZI</name>
<evidence type="ECO:0000256" key="3">
    <source>
        <dbReference type="SAM" id="SignalP"/>
    </source>
</evidence>
<dbReference type="InterPro" id="IPR050432">
    <property type="entry name" value="FAD-linked_Oxidoreductases_BP"/>
</dbReference>
<accession>A0A6A6QQW6</accession>
<dbReference type="InterPro" id="IPR016166">
    <property type="entry name" value="FAD-bd_PCMH"/>
</dbReference>
<dbReference type="Pfam" id="PF01565">
    <property type="entry name" value="FAD_binding_4"/>
    <property type="match status" value="1"/>
</dbReference>
<proteinExistence type="inferred from homology"/>
<evidence type="ECO:0000256" key="2">
    <source>
        <dbReference type="ARBA" id="ARBA00023002"/>
    </source>
</evidence>
<dbReference type="Pfam" id="PF08031">
    <property type="entry name" value="BBE"/>
    <property type="match status" value="1"/>
</dbReference>
<dbReference type="InterPro" id="IPR016169">
    <property type="entry name" value="FAD-bd_PCMH_sub2"/>
</dbReference>
<dbReference type="Gene3D" id="3.30.465.10">
    <property type="match status" value="2"/>
</dbReference>
<comment type="similarity">
    <text evidence="1">Belongs to the oxygen-dependent FAD-linked oxidoreductase family.</text>
</comment>
<dbReference type="SUPFAM" id="SSF56176">
    <property type="entry name" value="FAD-binding/transporter-associated domain-like"/>
    <property type="match status" value="1"/>
</dbReference>
<dbReference type="PANTHER" id="PTHR13878">
    <property type="entry name" value="GULONOLACTONE OXIDASE"/>
    <property type="match status" value="1"/>
</dbReference>
<sequence length="615" mass="66761">MFSASFLLLSAITSIFIPCAHTLVNANQDDSCKCIPSSDCWPSATEWSALNDTISGQLIQAVPPASVCYSAQPNYDEDACDHIRSQWFNSSFHAEDPISIDYPVWANNSCNPIFPNGTSVTGDVKAGDKGCSIGDYPVYVVNATDPEHVAGVLKWAGQRNVRVVIKNTGHSYPGRSTGYGSLSIWTHNIRGVTYHDNFQPQFCPLNETQKAATIAAGEVGSSVLAELSKNNAVVVTGANPDVGLAGWFTGGGHGFLSSTHGLGADNLIEATLITPLGDLLTANACQYPDLFFAIRGGGGGTYGVITSAVMKAYTAPETTTHNLQFTTTGPNVTREYWDLIAFIHSQMPALKEGGMQGYYFMVGPPVMPTLSFLWVFNLYDKPPGTADALFSPIKAYLDSHEDLFIYHTSTTTSSFYDFLKQGKNEFVATGGSAYGSRLLPARALTENVEALSLILEKIGPSTDPSKPSGALGNTLLLGHMVTPPSNTPVYNGVNPAWREAVTHFIVSEGWLDGMPQALIDSVYTDITLNKTYALRQLAPDSGAYFNECDSYEPDWQSSFFGSNYAKLRQTKQTYDPAGVLWCRRCVGSEVWVEQGDGRLCRPNWFGKELRTRCES</sequence>
<evidence type="ECO:0000313" key="6">
    <source>
        <dbReference type="Proteomes" id="UP000799750"/>
    </source>
</evidence>
<feature type="signal peptide" evidence="3">
    <location>
        <begin position="1"/>
        <end position="22"/>
    </location>
</feature>
<gene>
    <name evidence="5" type="ORF">BU16DRAFT_42396</name>
</gene>
<reference evidence="5" key="1">
    <citation type="journal article" date="2020" name="Stud. Mycol.">
        <title>101 Dothideomycetes genomes: a test case for predicting lifestyles and emergence of pathogens.</title>
        <authorList>
            <person name="Haridas S."/>
            <person name="Albert R."/>
            <person name="Binder M."/>
            <person name="Bloem J."/>
            <person name="Labutti K."/>
            <person name="Salamov A."/>
            <person name="Andreopoulos B."/>
            <person name="Baker S."/>
            <person name="Barry K."/>
            <person name="Bills G."/>
            <person name="Bluhm B."/>
            <person name="Cannon C."/>
            <person name="Castanera R."/>
            <person name="Culley D."/>
            <person name="Daum C."/>
            <person name="Ezra D."/>
            <person name="Gonzalez J."/>
            <person name="Henrissat B."/>
            <person name="Kuo A."/>
            <person name="Liang C."/>
            <person name="Lipzen A."/>
            <person name="Lutzoni F."/>
            <person name="Magnuson J."/>
            <person name="Mondo S."/>
            <person name="Nolan M."/>
            <person name="Ohm R."/>
            <person name="Pangilinan J."/>
            <person name="Park H.-J."/>
            <person name="Ramirez L."/>
            <person name="Alfaro M."/>
            <person name="Sun H."/>
            <person name="Tritt A."/>
            <person name="Yoshinaga Y."/>
            <person name="Zwiers L.-H."/>
            <person name="Turgeon B."/>
            <person name="Goodwin S."/>
            <person name="Spatafora J."/>
            <person name="Crous P."/>
            <person name="Grigoriev I."/>
        </authorList>
    </citation>
    <scope>NUCLEOTIDE SEQUENCE</scope>
    <source>
        <strain evidence="5">CBS 269.34</strain>
    </source>
</reference>
<evidence type="ECO:0000256" key="1">
    <source>
        <dbReference type="ARBA" id="ARBA00005466"/>
    </source>
</evidence>
<dbReference type="InterPro" id="IPR006094">
    <property type="entry name" value="Oxid_FAD_bind_N"/>
</dbReference>
<organism evidence="5 6">
    <name type="scientific">Lophium mytilinum</name>
    <dbReference type="NCBI Taxonomy" id="390894"/>
    <lineage>
        <taxon>Eukaryota</taxon>
        <taxon>Fungi</taxon>
        <taxon>Dikarya</taxon>
        <taxon>Ascomycota</taxon>
        <taxon>Pezizomycotina</taxon>
        <taxon>Dothideomycetes</taxon>
        <taxon>Pleosporomycetidae</taxon>
        <taxon>Mytilinidiales</taxon>
        <taxon>Mytilinidiaceae</taxon>
        <taxon>Lophium</taxon>
    </lineage>
</organism>
<keyword evidence="2" id="KW-0560">Oxidoreductase</keyword>
<evidence type="ECO:0000313" key="5">
    <source>
        <dbReference type="EMBL" id="KAF2494539.1"/>
    </source>
</evidence>
<feature type="chain" id="PRO_5025336762" evidence="3">
    <location>
        <begin position="23"/>
        <end position="615"/>
    </location>
</feature>
<keyword evidence="6" id="KW-1185">Reference proteome</keyword>
<dbReference type="GO" id="GO:0071949">
    <property type="term" value="F:FAD binding"/>
    <property type="evidence" value="ECO:0007669"/>
    <property type="project" value="InterPro"/>
</dbReference>
<dbReference type="Proteomes" id="UP000799750">
    <property type="component" value="Unassembled WGS sequence"/>
</dbReference>